<gene>
    <name evidence="1" type="ORF">DF185_19970</name>
</gene>
<dbReference type="RefSeq" id="WP_110362975.1">
    <property type="nucleotide sequence ID" value="NZ_QFLI01000011.1"/>
</dbReference>
<dbReference type="Proteomes" id="UP000248079">
    <property type="component" value="Unassembled WGS sequence"/>
</dbReference>
<accession>A0A2V4A6A0</accession>
<reference evidence="1 2" key="1">
    <citation type="submission" date="2018-05" db="EMBL/GenBank/DDBJ databases">
        <title>Marinifilum breve JC075T sp. nov., a marine bacterium isolated from Yongle Blue Hole in the South China Sea.</title>
        <authorList>
            <person name="Fu T."/>
        </authorList>
    </citation>
    <scope>NUCLEOTIDE SEQUENCE [LARGE SCALE GENOMIC DNA]</scope>
    <source>
        <strain evidence="1 2">JC075</strain>
    </source>
</reference>
<dbReference type="EMBL" id="QFLI01000011">
    <property type="protein sequence ID" value="PXX96920.1"/>
    <property type="molecule type" value="Genomic_DNA"/>
</dbReference>
<protein>
    <submittedName>
        <fullName evidence="1">Uncharacterized protein</fullName>
    </submittedName>
</protein>
<keyword evidence="2" id="KW-1185">Reference proteome</keyword>
<comment type="caution">
    <text evidence="1">The sequence shown here is derived from an EMBL/GenBank/DDBJ whole genome shotgun (WGS) entry which is preliminary data.</text>
</comment>
<evidence type="ECO:0000313" key="2">
    <source>
        <dbReference type="Proteomes" id="UP000248079"/>
    </source>
</evidence>
<dbReference type="AlphaFoldDB" id="A0A2V4A6A0"/>
<sequence>MSVNVIHSPQVVDFCKSPVAFVVSGTETAQPNYKLAVVVVVYQNGGWVELPMRLLDVDKDGAAVVSVGRNVRDMFDQMDLPGYNQSVISRCQHSIKEYYIKVSEYYGEVPELHGWTESSHCFMLKGKLPFWQFPGHNFWGDLKARKGFLTNIGKRVKTWYDAQQYLYWGNYFDTAVSVKLKVKAYFSGGDVVEQDLLSFANIQPKEIVLIPTGAAQLDLNSIAGNGSIYRYDLTLVKTTLPTEDQATLQFRIIPKPLYSYEFLFMNDFGVFESLLCTGQKKRKLKTAGESYRKELPYDYKATDSEHESVIYESRNNFQISTGLKPDYEAIHLEGMLTNNVLFSMEYGRFIRCELDRGSFAITDDKNDNHPIKFKYKYAFER</sequence>
<organism evidence="1 2">
    <name type="scientific">Marinifilum breve</name>
    <dbReference type="NCBI Taxonomy" id="2184082"/>
    <lineage>
        <taxon>Bacteria</taxon>
        <taxon>Pseudomonadati</taxon>
        <taxon>Bacteroidota</taxon>
        <taxon>Bacteroidia</taxon>
        <taxon>Marinilabiliales</taxon>
        <taxon>Marinifilaceae</taxon>
    </lineage>
</organism>
<evidence type="ECO:0000313" key="1">
    <source>
        <dbReference type="EMBL" id="PXX96920.1"/>
    </source>
</evidence>
<proteinExistence type="predicted"/>
<name>A0A2V4A6A0_9BACT</name>